<dbReference type="SMART" id="SM00671">
    <property type="entry name" value="SEL1"/>
    <property type="match status" value="2"/>
</dbReference>
<dbReference type="AlphaFoldDB" id="K0RYT2"/>
<evidence type="ECO:0000313" key="2">
    <source>
        <dbReference type="EMBL" id="EJK58958.1"/>
    </source>
</evidence>
<organism evidence="2 3">
    <name type="scientific">Thalassiosira oceanica</name>
    <name type="common">Marine diatom</name>
    <dbReference type="NCBI Taxonomy" id="159749"/>
    <lineage>
        <taxon>Eukaryota</taxon>
        <taxon>Sar</taxon>
        <taxon>Stramenopiles</taxon>
        <taxon>Ochrophyta</taxon>
        <taxon>Bacillariophyta</taxon>
        <taxon>Coscinodiscophyceae</taxon>
        <taxon>Thalassiosirophycidae</taxon>
        <taxon>Thalassiosirales</taxon>
        <taxon>Thalassiosiraceae</taxon>
        <taxon>Thalassiosira</taxon>
    </lineage>
</organism>
<gene>
    <name evidence="2" type="ORF">THAOC_20879</name>
</gene>
<accession>K0RYT2</accession>
<sequence>MAMLCDDGTTPTRSNSSDTGWKSDEMLKYLHICPSQTILPSHFGSDDGGNYRISLEGLDFEGREAGAESGLHWAMIHDGDPQEQSAAALAARVDDSTCCVASTDFIQDGAGEPTSVMDAVSLAVLTSYLEQLLTVGCERTEGDLCTICFLPIGFPVGQNSKFNVCCMKRMCDGCVLAARRRGILDKCPFCRTCLPRGDASELAMIRKRARKGDAAALNFLGGKHYFGQSGLARDVPRSIKLWTEAAELGSLDAHYALAQFYYDGDGVEEDKVKGIRHWQQAAMEGHVQSRNNLGAFAFVIGKHELALQHWTVCAKMGYELSLNAIKGMFTRGQATKAQYAEALMGYQNAVEEMKSPQREEAKRLGVYAKSIK</sequence>
<dbReference type="Gene3D" id="1.25.40.10">
    <property type="entry name" value="Tetratricopeptide repeat domain"/>
    <property type="match status" value="1"/>
</dbReference>
<dbReference type="EMBL" id="AGNL01023899">
    <property type="protein sequence ID" value="EJK58958.1"/>
    <property type="molecule type" value="Genomic_DNA"/>
</dbReference>
<dbReference type="Pfam" id="PF08238">
    <property type="entry name" value="Sel1"/>
    <property type="match status" value="2"/>
</dbReference>
<dbReference type="Proteomes" id="UP000266841">
    <property type="component" value="Unassembled WGS sequence"/>
</dbReference>
<reference evidence="2 3" key="1">
    <citation type="journal article" date="2012" name="Genome Biol.">
        <title>Genome and low-iron response of an oceanic diatom adapted to chronic iron limitation.</title>
        <authorList>
            <person name="Lommer M."/>
            <person name="Specht M."/>
            <person name="Roy A.S."/>
            <person name="Kraemer L."/>
            <person name="Andreson R."/>
            <person name="Gutowska M.A."/>
            <person name="Wolf J."/>
            <person name="Bergner S.V."/>
            <person name="Schilhabel M.B."/>
            <person name="Klostermeier U.C."/>
            <person name="Beiko R.G."/>
            <person name="Rosenstiel P."/>
            <person name="Hippler M."/>
            <person name="Laroche J."/>
        </authorList>
    </citation>
    <scope>NUCLEOTIDE SEQUENCE [LARGE SCALE GENOMIC DNA]</scope>
    <source>
        <strain evidence="2 3">CCMP1005</strain>
    </source>
</reference>
<protein>
    <recommendedName>
        <fullName evidence="4">RING-type domain-containing protein</fullName>
    </recommendedName>
</protein>
<dbReference type="InterPro" id="IPR006597">
    <property type="entry name" value="Sel1-like"/>
</dbReference>
<proteinExistence type="predicted"/>
<feature type="region of interest" description="Disordered" evidence="1">
    <location>
        <begin position="1"/>
        <end position="20"/>
    </location>
</feature>
<dbReference type="SUPFAM" id="SSF81901">
    <property type="entry name" value="HCP-like"/>
    <property type="match status" value="1"/>
</dbReference>
<comment type="caution">
    <text evidence="2">The sequence shown here is derived from an EMBL/GenBank/DDBJ whole genome shotgun (WGS) entry which is preliminary data.</text>
</comment>
<evidence type="ECO:0008006" key="4">
    <source>
        <dbReference type="Google" id="ProtNLM"/>
    </source>
</evidence>
<evidence type="ECO:0000313" key="3">
    <source>
        <dbReference type="Proteomes" id="UP000266841"/>
    </source>
</evidence>
<keyword evidence="3" id="KW-1185">Reference proteome</keyword>
<dbReference type="InterPro" id="IPR011990">
    <property type="entry name" value="TPR-like_helical_dom_sf"/>
</dbReference>
<evidence type="ECO:0000256" key="1">
    <source>
        <dbReference type="SAM" id="MobiDB-lite"/>
    </source>
</evidence>
<feature type="compositionally biased region" description="Polar residues" evidence="1">
    <location>
        <begin position="9"/>
        <end position="20"/>
    </location>
</feature>
<name>K0RYT2_THAOC</name>
<dbReference type="OrthoDB" id="40126at2759"/>